<sequence length="181" mass="21391">MKRREDDVKRYYQERIKEIKKECAKNLKDEQGRIFLDAVEKVKGRYLKQWQQEWERSNKNMEQQTATASQILKLSATVGKPDAYSAVELPPVEMSEAEMEQLEAQHVAGKICLFDSGLNNFRSIILKDLQVKPTELGQERWKKMDRYIERSYSENKSPEIIISLLRKQLSFKNKKERGMLF</sequence>
<keyword evidence="2" id="KW-1185">Reference proteome</keyword>
<comment type="caution">
    <text evidence="1">The sequence shown here is derived from an EMBL/GenBank/DDBJ whole genome shotgun (WGS) entry which is preliminary data.</text>
</comment>
<reference evidence="1 2" key="1">
    <citation type="submission" date="2018-04" db="EMBL/GenBank/DDBJ databases">
        <title>Thalassorhabdus spongiae gen. nov., sp. nov., isolated from a marine sponge in South-West Iceland.</title>
        <authorList>
            <person name="Knobloch S."/>
            <person name="Daussin A."/>
            <person name="Johannsson R."/>
            <person name="Marteinsson V.T."/>
        </authorList>
    </citation>
    <scope>NUCLEOTIDE SEQUENCE [LARGE SCALE GENOMIC DNA]</scope>
    <source>
        <strain evidence="1 2">Hp12</strain>
    </source>
</reference>
<evidence type="ECO:0000313" key="2">
    <source>
        <dbReference type="Proteomes" id="UP000244906"/>
    </source>
</evidence>
<dbReference type="EMBL" id="QDDL01000008">
    <property type="protein sequence ID" value="PVZ66306.1"/>
    <property type="molecule type" value="Genomic_DNA"/>
</dbReference>
<name>A0A2V1GSH0_9GAMM</name>
<proteinExistence type="predicted"/>
<dbReference type="Proteomes" id="UP000244906">
    <property type="component" value="Unassembled WGS sequence"/>
</dbReference>
<organism evidence="1 2">
    <name type="scientific">Pelagibaculum spongiae</name>
    <dbReference type="NCBI Taxonomy" id="2080658"/>
    <lineage>
        <taxon>Bacteria</taxon>
        <taxon>Pseudomonadati</taxon>
        <taxon>Pseudomonadota</taxon>
        <taxon>Gammaproteobacteria</taxon>
        <taxon>Oceanospirillales</taxon>
        <taxon>Pelagibaculum</taxon>
    </lineage>
</organism>
<protein>
    <submittedName>
        <fullName evidence="1">Uncharacterized protein</fullName>
    </submittedName>
</protein>
<accession>A0A2V1GSH0</accession>
<gene>
    <name evidence="1" type="ORF">DC094_16525</name>
</gene>
<evidence type="ECO:0000313" key="1">
    <source>
        <dbReference type="EMBL" id="PVZ66306.1"/>
    </source>
</evidence>
<dbReference type="AlphaFoldDB" id="A0A2V1GSH0"/>